<dbReference type="RefSeq" id="WP_378175791.1">
    <property type="nucleotide sequence ID" value="NZ_JBHTCR010000003.1"/>
</dbReference>
<organism evidence="1 2">
    <name type="scientific">Chryseobacterium zhengzhouense</name>
    <dbReference type="NCBI Taxonomy" id="1636086"/>
    <lineage>
        <taxon>Bacteria</taxon>
        <taxon>Pseudomonadati</taxon>
        <taxon>Bacteroidota</taxon>
        <taxon>Flavobacteriia</taxon>
        <taxon>Flavobacteriales</taxon>
        <taxon>Weeksellaceae</taxon>
        <taxon>Chryseobacterium group</taxon>
        <taxon>Chryseobacterium</taxon>
    </lineage>
</organism>
<keyword evidence="2" id="KW-1185">Reference proteome</keyword>
<reference evidence="2" key="1">
    <citation type="journal article" date="2019" name="Int. J. Syst. Evol. Microbiol.">
        <title>The Global Catalogue of Microorganisms (GCM) 10K type strain sequencing project: providing services to taxonomists for standard genome sequencing and annotation.</title>
        <authorList>
            <consortium name="The Broad Institute Genomics Platform"/>
            <consortium name="The Broad Institute Genome Sequencing Center for Infectious Disease"/>
            <person name="Wu L."/>
            <person name="Ma J."/>
        </authorList>
    </citation>
    <scope>NUCLEOTIDE SEQUENCE [LARGE SCALE GENOMIC DNA]</scope>
    <source>
        <strain evidence="2">CCUG 54781</strain>
    </source>
</reference>
<protein>
    <recommendedName>
        <fullName evidence="3">Lipocalin-like domain-containing protein</fullName>
    </recommendedName>
</protein>
<evidence type="ECO:0008006" key="3">
    <source>
        <dbReference type="Google" id="ProtNLM"/>
    </source>
</evidence>
<gene>
    <name evidence="1" type="ORF">ACFQO9_06875</name>
</gene>
<evidence type="ECO:0000313" key="1">
    <source>
        <dbReference type="EMBL" id="MFC7346427.1"/>
    </source>
</evidence>
<proteinExistence type="predicted"/>
<dbReference type="PROSITE" id="PS51257">
    <property type="entry name" value="PROKAR_LIPOPROTEIN"/>
    <property type="match status" value="1"/>
</dbReference>
<evidence type="ECO:0000313" key="2">
    <source>
        <dbReference type="Proteomes" id="UP001596550"/>
    </source>
</evidence>
<accession>A0ABW2LZ23</accession>
<name>A0ABW2LZ23_9FLAO</name>
<comment type="caution">
    <text evidence="1">The sequence shown here is derived from an EMBL/GenBank/DDBJ whole genome shotgun (WGS) entry which is preliminary data.</text>
</comment>
<dbReference type="Proteomes" id="UP001596550">
    <property type="component" value="Unassembled WGS sequence"/>
</dbReference>
<dbReference type="EMBL" id="JBHTCR010000003">
    <property type="protein sequence ID" value="MFC7346427.1"/>
    <property type="molecule type" value="Genomic_DNA"/>
</dbReference>
<sequence>MSVRYILLFCIFFCSCSKQNSEQIFGTYTSPDNTSLNRLRYGFFVLQLTLKLNEDYTYEYSTCAQKETGRWSLNDGQLSLFCEEKKFIIESFNHIEKYKKGTICGSVQTLSYEKGKLYQNIKILNKDHKLLLFKQK</sequence>